<dbReference type="EMBL" id="VKHP01000141">
    <property type="protein sequence ID" value="NEU99681.1"/>
    <property type="molecule type" value="Genomic_DNA"/>
</dbReference>
<dbReference type="AlphaFoldDB" id="A0A6P1BQ27"/>
<evidence type="ECO:0000313" key="1">
    <source>
        <dbReference type="EMBL" id="NEU99681.1"/>
    </source>
</evidence>
<keyword evidence="2" id="KW-1185">Reference proteome</keyword>
<dbReference type="Proteomes" id="UP000468531">
    <property type="component" value="Unassembled WGS sequence"/>
</dbReference>
<sequence length="66" mass="7940">MKRRRRVKQIFPLEERLVREAKELRKRAKELPPSREREALLRKARHEETTAHLTAWLMSSGPRVPI</sequence>
<comment type="caution">
    <text evidence="1">The sequence shown here is derived from an EMBL/GenBank/DDBJ whole genome shotgun (WGS) entry which is preliminary data.</text>
</comment>
<protein>
    <submittedName>
        <fullName evidence="1">Uncharacterized protein</fullName>
    </submittedName>
</protein>
<accession>A0A6P1BQ27</accession>
<evidence type="ECO:0000313" key="2">
    <source>
        <dbReference type="Proteomes" id="UP000468531"/>
    </source>
</evidence>
<gene>
    <name evidence="1" type="ORF">FNJ47_28625</name>
</gene>
<organism evidence="1 2">
    <name type="scientific">Bradyrhizobium uaiense</name>
    <dbReference type="NCBI Taxonomy" id="2594946"/>
    <lineage>
        <taxon>Bacteria</taxon>
        <taxon>Pseudomonadati</taxon>
        <taxon>Pseudomonadota</taxon>
        <taxon>Alphaproteobacteria</taxon>
        <taxon>Hyphomicrobiales</taxon>
        <taxon>Nitrobacteraceae</taxon>
        <taxon>Bradyrhizobium</taxon>
    </lineage>
</organism>
<proteinExistence type="predicted"/>
<reference evidence="1 2" key="1">
    <citation type="journal article" date="2020" name="Arch. Microbiol.">
        <title>Bradyrhizobium uaiense sp. nov., a new highly efficient cowpea symbiont.</title>
        <authorList>
            <person name="Cabral Michel D."/>
            <person name="Azarias Guimaraes A."/>
            <person name="Martins da Costa E."/>
            <person name="Soares de Carvalho T."/>
            <person name="Balsanelli E."/>
            <person name="Willems A."/>
            <person name="Maltempi de Souza E."/>
            <person name="de Souza Moreira F.M."/>
        </authorList>
    </citation>
    <scope>NUCLEOTIDE SEQUENCE [LARGE SCALE GENOMIC DNA]</scope>
    <source>
        <strain evidence="1 2">UFLA 03-164</strain>
    </source>
</reference>
<name>A0A6P1BQ27_9BRAD</name>